<name>A0A8H4UCH4_9HYPO</name>
<evidence type="ECO:0000313" key="1">
    <source>
        <dbReference type="EMBL" id="KAF4973569.1"/>
    </source>
</evidence>
<reference evidence="1" key="1">
    <citation type="journal article" date="2020" name="BMC Genomics">
        <title>Correction to: Identification and distribution of gene clusters required for synthesis of sphingolipid metabolism inhibitors in diverse species of the filamentous fungus Fusarium.</title>
        <authorList>
            <person name="Kim H.S."/>
            <person name="Lohmar J.M."/>
            <person name="Busman M."/>
            <person name="Brown D.W."/>
            <person name="Naumann T.A."/>
            <person name="Divon H.H."/>
            <person name="Lysoe E."/>
            <person name="Uhlig S."/>
            <person name="Proctor R.H."/>
        </authorList>
    </citation>
    <scope>NUCLEOTIDE SEQUENCE</scope>
    <source>
        <strain evidence="1">NRRL 20472</strain>
    </source>
</reference>
<evidence type="ECO:0000313" key="2">
    <source>
        <dbReference type="Proteomes" id="UP000622797"/>
    </source>
</evidence>
<protein>
    <submittedName>
        <fullName evidence="1">Uncharacterized protein</fullName>
    </submittedName>
</protein>
<sequence>MGQNAQNKQPKPFWHHVNLGYMNESTLELKYGKKYPPVLKSCHHKEKIDSIAAHSSEENWNEIQCTKAPEDDSHSAFLTWLVGDTGKKIVAWIWMKPERSAAEIKFVIADEDQVFDHELLEKLSTDKISPEELGLTGEFYWEFEENGEKRHIGVVTDFERPYLEPKETLSKRWHGYAPKAWIHIRDPKVYQDNLDSTVPDPDSEDPQPIGYYKISASWGQVKGNPVHESMTLAALIKAGCIPHGTSYYDVVGSMPWVSQPDTFEFFRGVIWNDDPACYLFNDQPNNNGNYAMGVDWYGDYLMKWKLLSDNIIYRSHFGDLQFLHSMGTHKGESPEDTKNMIMLWLEVMYKLAVGDGVSPDDPINRHLKNLFTEDTKPAGSRSLRTLLMGSTPSYKNPIIANRALGSCFHVIQDSYALGHCQRHLNNPEDQIDVTLGTSLWGKVKDWWPWGEKDPPIIIKGFPNGRPGRFSHIENFHCYEGQSEDHHGHYDDIPNGESLDPSNVGSFDCIIGAADAIDKCTRLAEYWKNKTRWDDGVRKFLDEDVFLVKDAHNSDTNIDEHLNR</sequence>
<reference evidence="1" key="2">
    <citation type="submission" date="2020-05" db="EMBL/GenBank/DDBJ databases">
        <authorList>
            <person name="Kim H.-S."/>
            <person name="Proctor R.H."/>
            <person name="Brown D.W."/>
        </authorList>
    </citation>
    <scope>NUCLEOTIDE SEQUENCE</scope>
    <source>
        <strain evidence="1">NRRL 20472</strain>
    </source>
</reference>
<accession>A0A8H4UCH4</accession>
<dbReference type="AlphaFoldDB" id="A0A8H4UCH4"/>
<dbReference type="EMBL" id="JABEXW010000012">
    <property type="protein sequence ID" value="KAF4973569.1"/>
    <property type="molecule type" value="Genomic_DNA"/>
</dbReference>
<organism evidence="1 2">
    <name type="scientific">Fusarium sarcochroum</name>
    <dbReference type="NCBI Taxonomy" id="1208366"/>
    <lineage>
        <taxon>Eukaryota</taxon>
        <taxon>Fungi</taxon>
        <taxon>Dikarya</taxon>
        <taxon>Ascomycota</taxon>
        <taxon>Pezizomycotina</taxon>
        <taxon>Sordariomycetes</taxon>
        <taxon>Hypocreomycetidae</taxon>
        <taxon>Hypocreales</taxon>
        <taxon>Nectriaceae</taxon>
        <taxon>Fusarium</taxon>
        <taxon>Fusarium lateritium species complex</taxon>
    </lineage>
</organism>
<dbReference type="OrthoDB" id="5423490at2759"/>
<proteinExistence type="predicted"/>
<gene>
    <name evidence="1" type="ORF">FSARC_178</name>
</gene>
<dbReference type="Proteomes" id="UP000622797">
    <property type="component" value="Unassembled WGS sequence"/>
</dbReference>
<comment type="caution">
    <text evidence="1">The sequence shown here is derived from an EMBL/GenBank/DDBJ whole genome shotgun (WGS) entry which is preliminary data.</text>
</comment>
<keyword evidence="2" id="KW-1185">Reference proteome</keyword>